<reference evidence="3" key="1">
    <citation type="journal article" date="2019" name="Int. J. Syst. Evol. Microbiol.">
        <title>The Global Catalogue of Microorganisms (GCM) 10K type strain sequencing project: providing services to taxonomists for standard genome sequencing and annotation.</title>
        <authorList>
            <consortium name="The Broad Institute Genomics Platform"/>
            <consortium name="The Broad Institute Genome Sequencing Center for Infectious Disease"/>
            <person name="Wu L."/>
            <person name="Ma J."/>
        </authorList>
    </citation>
    <scope>NUCLEOTIDE SEQUENCE [LARGE SCALE GENOMIC DNA]</scope>
    <source>
        <strain evidence="3">JCM 16014</strain>
    </source>
</reference>
<accession>A0ABP5FCY0</accession>
<dbReference type="Proteomes" id="UP001500751">
    <property type="component" value="Unassembled WGS sequence"/>
</dbReference>
<dbReference type="Gene3D" id="3.40.50.1820">
    <property type="entry name" value="alpha/beta hydrolase"/>
    <property type="match status" value="1"/>
</dbReference>
<proteinExistence type="predicted"/>
<dbReference type="InterPro" id="IPR029058">
    <property type="entry name" value="AB_hydrolase_fold"/>
</dbReference>
<organism evidence="2 3">
    <name type="scientific">Catenulispora yoronensis</name>
    <dbReference type="NCBI Taxonomy" id="450799"/>
    <lineage>
        <taxon>Bacteria</taxon>
        <taxon>Bacillati</taxon>
        <taxon>Actinomycetota</taxon>
        <taxon>Actinomycetes</taxon>
        <taxon>Catenulisporales</taxon>
        <taxon>Catenulisporaceae</taxon>
        <taxon>Catenulispora</taxon>
    </lineage>
</organism>
<gene>
    <name evidence="2" type="ORF">GCM10009839_22310</name>
</gene>
<dbReference type="Pfam" id="PF12697">
    <property type="entry name" value="Abhydrolase_6"/>
    <property type="match status" value="1"/>
</dbReference>
<dbReference type="InterPro" id="IPR000073">
    <property type="entry name" value="AB_hydrolase_1"/>
</dbReference>
<dbReference type="RefSeq" id="WP_344665450.1">
    <property type="nucleotide sequence ID" value="NZ_BAAAQN010000009.1"/>
</dbReference>
<feature type="domain" description="AB hydrolase-1" evidence="1">
    <location>
        <begin position="10"/>
        <end position="193"/>
    </location>
</feature>
<dbReference type="SUPFAM" id="SSF53474">
    <property type="entry name" value="alpha/beta-Hydrolases"/>
    <property type="match status" value="1"/>
</dbReference>
<evidence type="ECO:0000313" key="3">
    <source>
        <dbReference type="Proteomes" id="UP001500751"/>
    </source>
</evidence>
<keyword evidence="2" id="KW-0378">Hydrolase</keyword>
<evidence type="ECO:0000259" key="1">
    <source>
        <dbReference type="Pfam" id="PF12697"/>
    </source>
</evidence>
<keyword evidence="3" id="KW-1185">Reference proteome</keyword>
<dbReference type="GO" id="GO:0016787">
    <property type="term" value="F:hydrolase activity"/>
    <property type="evidence" value="ECO:0007669"/>
    <property type="project" value="UniProtKB-KW"/>
</dbReference>
<name>A0ABP5FCY0_9ACTN</name>
<evidence type="ECO:0000313" key="2">
    <source>
        <dbReference type="EMBL" id="GAA2024072.1"/>
    </source>
</evidence>
<dbReference type="EMBL" id="BAAAQN010000009">
    <property type="protein sequence ID" value="GAA2024072.1"/>
    <property type="molecule type" value="Genomic_DNA"/>
</dbReference>
<protein>
    <submittedName>
        <fullName evidence="2">Alpha/beta fold hydrolase</fullName>
    </submittedName>
</protein>
<comment type="caution">
    <text evidence="2">The sequence shown here is derived from an EMBL/GenBank/DDBJ whole genome shotgun (WGS) entry which is preliminary data.</text>
</comment>
<sequence>MSTLEHADTVVLIHGTCVKPLSWEHWMSRYTARGYCVIATGVPDEASTDDCLSPRDAGTASTIITYYERLLMTVPKPPILIGHCFGGEVVQLLLDRGFGAAGVAISAPPATERRARGFGFAARVGRRAELPGVDYSSGNRAPLLLVGAGLDFNVPSELVEATALRYQESDAPAGYLEYPGACHHALRSPGWEQLADDVLDWAELYAAPDRLAAAGRWKP</sequence>